<dbReference type="InterPro" id="IPR025736">
    <property type="entry name" value="PucR_C-HTH_dom"/>
</dbReference>
<dbReference type="OrthoDB" id="3170447at2"/>
<proteinExistence type="inferred from homology"/>
<gene>
    <name evidence="5" type="ORF">SGA01_37110</name>
</gene>
<evidence type="ECO:0000313" key="6">
    <source>
        <dbReference type="Proteomes" id="UP000315226"/>
    </source>
</evidence>
<comment type="similarity">
    <text evidence="1">Belongs to the CdaR family.</text>
</comment>
<feature type="domain" description="CdaR GGDEF-like" evidence="4">
    <location>
        <begin position="277"/>
        <end position="420"/>
    </location>
</feature>
<dbReference type="AlphaFoldDB" id="A0A4Y3RK57"/>
<feature type="domain" description="Purine catabolism PurC-like" evidence="2">
    <location>
        <begin position="6"/>
        <end position="122"/>
    </location>
</feature>
<evidence type="ECO:0000256" key="1">
    <source>
        <dbReference type="ARBA" id="ARBA00006754"/>
    </source>
</evidence>
<dbReference type="InterPro" id="IPR042070">
    <property type="entry name" value="PucR_C-HTH_sf"/>
</dbReference>
<name>A0A4Y3RK57_9ACTN</name>
<evidence type="ECO:0000259" key="4">
    <source>
        <dbReference type="Pfam" id="PF17853"/>
    </source>
</evidence>
<dbReference type="PANTHER" id="PTHR33744">
    <property type="entry name" value="CARBOHYDRATE DIACID REGULATOR"/>
    <property type="match status" value="1"/>
</dbReference>
<dbReference type="RefSeq" id="WP_141297534.1">
    <property type="nucleotide sequence ID" value="NZ_BJMN01000022.1"/>
</dbReference>
<reference evidence="5 6" key="1">
    <citation type="submission" date="2019-06" db="EMBL/GenBank/DDBJ databases">
        <title>Whole genome shotgun sequence of Streptomyces gardneri NBRC 12865.</title>
        <authorList>
            <person name="Hosoyama A."/>
            <person name="Uohara A."/>
            <person name="Ohji S."/>
            <person name="Ichikawa N."/>
        </authorList>
    </citation>
    <scope>NUCLEOTIDE SEQUENCE [LARGE SCALE GENOMIC DNA]</scope>
    <source>
        <strain evidence="5 6">NBRC 12865</strain>
    </source>
</reference>
<protein>
    <recommendedName>
        <fullName evidence="7">PucR family transcriptional regulator</fullName>
    </recommendedName>
</protein>
<dbReference type="PANTHER" id="PTHR33744:SF17">
    <property type="entry name" value="CONSERVED PROTEIN"/>
    <property type="match status" value="1"/>
</dbReference>
<sequence>MHVEHLLRLDSLDLTLVWGDESLLGQEIGGVTATDLEDPTRFLQSGEIVLSGLVWWNPADGPARTERFVSALREAGAAALLAGEETHGEVPRELAEACRRHRIALLAVPAHTSFRAITEAVYLRQWGELSRRPSDLYALPENVRGELERELERGASVGDLLESAFAHLGTPSCHLLTGSGRTIARTATAAELPARRASESLRGARGAQGTTLRVEADDTDFDAWYLHLADEGQVPPRVLHEIAEVLGRHRRRHDRRRASRRQAGQELAALLGIPHADTNALENALSSCGLTDRGGYTVVVASATPAAAEEGADAGSAAAALAEALSHLPGISFAVGARPGGEALAVITHDGIAHDTTAQGMTAQDGAEGVDRTVRAALGETWPLVHACRPTSALYAGVSEPVAGPAGLGAAVGQARYALAAAARTAAPHTAHVAAAEDLTSLEALLAGVPDDVREVYRTTVLGPLLRGGRSSNALLLETLEVFLAHNCSWARTAETLHLHVNTVHYRVQRVETLTGRDLSRLDHRLDLRAALLCR</sequence>
<evidence type="ECO:0000259" key="3">
    <source>
        <dbReference type="Pfam" id="PF13556"/>
    </source>
</evidence>
<accession>A0A4Y3RK57</accession>
<comment type="caution">
    <text evidence="5">The sequence shown here is derived from an EMBL/GenBank/DDBJ whole genome shotgun (WGS) entry which is preliminary data.</text>
</comment>
<dbReference type="EMBL" id="BJMN01000022">
    <property type="protein sequence ID" value="GEB58106.1"/>
    <property type="molecule type" value="Genomic_DNA"/>
</dbReference>
<dbReference type="Pfam" id="PF07905">
    <property type="entry name" value="PucR"/>
    <property type="match status" value="1"/>
</dbReference>
<dbReference type="InterPro" id="IPR041522">
    <property type="entry name" value="CdaR_GGDEF"/>
</dbReference>
<dbReference type="Gene3D" id="1.10.10.2840">
    <property type="entry name" value="PucR C-terminal helix-turn-helix domain"/>
    <property type="match status" value="1"/>
</dbReference>
<dbReference type="InterPro" id="IPR051448">
    <property type="entry name" value="CdaR-like_regulators"/>
</dbReference>
<evidence type="ECO:0000259" key="2">
    <source>
        <dbReference type="Pfam" id="PF07905"/>
    </source>
</evidence>
<evidence type="ECO:0008006" key="7">
    <source>
        <dbReference type="Google" id="ProtNLM"/>
    </source>
</evidence>
<dbReference type="Proteomes" id="UP000315226">
    <property type="component" value="Unassembled WGS sequence"/>
</dbReference>
<dbReference type="Pfam" id="PF13556">
    <property type="entry name" value="HTH_30"/>
    <property type="match status" value="1"/>
</dbReference>
<evidence type="ECO:0000313" key="5">
    <source>
        <dbReference type="EMBL" id="GEB58106.1"/>
    </source>
</evidence>
<feature type="domain" description="PucR C-terminal helix-turn-helix" evidence="3">
    <location>
        <begin position="476"/>
        <end position="533"/>
    </location>
</feature>
<organism evidence="5 6">
    <name type="scientific">Streptomyces gardneri</name>
    <dbReference type="NCBI Taxonomy" id="66892"/>
    <lineage>
        <taxon>Bacteria</taxon>
        <taxon>Bacillati</taxon>
        <taxon>Actinomycetota</taxon>
        <taxon>Actinomycetes</taxon>
        <taxon>Kitasatosporales</taxon>
        <taxon>Streptomycetaceae</taxon>
        <taxon>Streptomyces</taxon>
    </lineage>
</organism>
<dbReference type="Pfam" id="PF17853">
    <property type="entry name" value="GGDEF_2"/>
    <property type="match status" value="1"/>
</dbReference>
<keyword evidence="6" id="KW-1185">Reference proteome</keyword>
<dbReference type="InterPro" id="IPR012914">
    <property type="entry name" value="PucR_dom"/>
</dbReference>